<comment type="caution">
    <text evidence="1">The sequence shown here is derived from an EMBL/GenBank/DDBJ whole genome shotgun (WGS) entry which is preliminary data.</text>
</comment>
<reference evidence="1" key="2">
    <citation type="submission" date="2020-11" db="EMBL/GenBank/DDBJ databases">
        <authorList>
            <person name="McCartney M.A."/>
            <person name="Auch B."/>
            <person name="Kono T."/>
            <person name="Mallez S."/>
            <person name="Becker A."/>
            <person name="Gohl D.M."/>
            <person name="Silverstein K.A.T."/>
            <person name="Koren S."/>
            <person name="Bechman K.B."/>
            <person name="Herman A."/>
            <person name="Abrahante J.E."/>
            <person name="Garbe J."/>
        </authorList>
    </citation>
    <scope>NUCLEOTIDE SEQUENCE</scope>
    <source>
        <strain evidence="1">Duluth1</strain>
        <tissue evidence="1">Whole animal</tissue>
    </source>
</reference>
<protein>
    <submittedName>
        <fullName evidence="1">Uncharacterized protein</fullName>
    </submittedName>
</protein>
<reference evidence="1" key="1">
    <citation type="journal article" date="2019" name="bioRxiv">
        <title>The Genome of the Zebra Mussel, Dreissena polymorpha: A Resource for Invasive Species Research.</title>
        <authorList>
            <person name="McCartney M.A."/>
            <person name="Auch B."/>
            <person name="Kono T."/>
            <person name="Mallez S."/>
            <person name="Zhang Y."/>
            <person name="Obille A."/>
            <person name="Becker A."/>
            <person name="Abrahante J.E."/>
            <person name="Garbe J."/>
            <person name="Badalamenti J.P."/>
            <person name="Herman A."/>
            <person name="Mangelson H."/>
            <person name="Liachko I."/>
            <person name="Sullivan S."/>
            <person name="Sone E.D."/>
            <person name="Koren S."/>
            <person name="Silverstein K.A.T."/>
            <person name="Beckman K.B."/>
            <person name="Gohl D.M."/>
        </authorList>
    </citation>
    <scope>NUCLEOTIDE SEQUENCE</scope>
    <source>
        <strain evidence="1">Duluth1</strain>
        <tissue evidence="1">Whole animal</tissue>
    </source>
</reference>
<evidence type="ECO:0000313" key="2">
    <source>
        <dbReference type="Proteomes" id="UP000828390"/>
    </source>
</evidence>
<dbReference type="EMBL" id="JAIWYP010000003">
    <property type="protein sequence ID" value="KAH3858584.1"/>
    <property type="molecule type" value="Genomic_DNA"/>
</dbReference>
<gene>
    <name evidence="1" type="ORF">DPMN_101212</name>
</gene>
<proteinExistence type="predicted"/>
<organism evidence="1 2">
    <name type="scientific">Dreissena polymorpha</name>
    <name type="common">Zebra mussel</name>
    <name type="synonym">Mytilus polymorpha</name>
    <dbReference type="NCBI Taxonomy" id="45954"/>
    <lineage>
        <taxon>Eukaryota</taxon>
        <taxon>Metazoa</taxon>
        <taxon>Spiralia</taxon>
        <taxon>Lophotrochozoa</taxon>
        <taxon>Mollusca</taxon>
        <taxon>Bivalvia</taxon>
        <taxon>Autobranchia</taxon>
        <taxon>Heteroconchia</taxon>
        <taxon>Euheterodonta</taxon>
        <taxon>Imparidentia</taxon>
        <taxon>Neoheterodontei</taxon>
        <taxon>Myida</taxon>
        <taxon>Dreissenoidea</taxon>
        <taxon>Dreissenidae</taxon>
        <taxon>Dreissena</taxon>
    </lineage>
</organism>
<name>A0A9D4R841_DREPO</name>
<accession>A0A9D4R841</accession>
<sequence length="75" mass="8611">MVTAYFCARKRSCVRLVDSGPFRRQYAIDLVAYLLVWNIQGRCSVRFVWVQRFVQGELKASGELKKSQLSVVGLL</sequence>
<dbReference type="Proteomes" id="UP000828390">
    <property type="component" value="Unassembled WGS sequence"/>
</dbReference>
<dbReference type="AlphaFoldDB" id="A0A9D4R841"/>
<keyword evidence="2" id="KW-1185">Reference proteome</keyword>
<evidence type="ECO:0000313" key="1">
    <source>
        <dbReference type="EMBL" id="KAH3858584.1"/>
    </source>
</evidence>